<name>A0AAQ3PBR8_VIGMU</name>
<keyword evidence="1" id="KW-0472">Membrane</keyword>
<dbReference type="AlphaFoldDB" id="A0AAQ3PBR8"/>
<feature type="transmembrane region" description="Helical" evidence="1">
    <location>
        <begin position="21"/>
        <end position="43"/>
    </location>
</feature>
<keyword evidence="3" id="KW-1185">Reference proteome</keyword>
<feature type="transmembrane region" description="Helical" evidence="1">
    <location>
        <begin position="98"/>
        <end position="117"/>
    </location>
</feature>
<keyword evidence="1" id="KW-1133">Transmembrane helix</keyword>
<dbReference type="EMBL" id="CP144700">
    <property type="protein sequence ID" value="WVZ25378.1"/>
    <property type="molecule type" value="Genomic_DNA"/>
</dbReference>
<accession>A0AAQ3PBR8</accession>
<protein>
    <submittedName>
        <fullName evidence="2">Uncharacterized protein</fullName>
    </submittedName>
</protein>
<evidence type="ECO:0000256" key="1">
    <source>
        <dbReference type="SAM" id="Phobius"/>
    </source>
</evidence>
<reference evidence="2 3" key="1">
    <citation type="journal article" date="2023" name="Life. Sci Alliance">
        <title>Evolutionary insights into 3D genome organization and epigenetic landscape of Vigna mungo.</title>
        <authorList>
            <person name="Junaid A."/>
            <person name="Singh B."/>
            <person name="Bhatia S."/>
        </authorList>
    </citation>
    <scope>NUCLEOTIDE SEQUENCE [LARGE SCALE GENOMIC DNA]</scope>
    <source>
        <strain evidence="2">Urdbean</strain>
    </source>
</reference>
<organism evidence="2 3">
    <name type="scientific">Vigna mungo</name>
    <name type="common">Black gram</name>
    <name type="synonym">Phaseolus mungo</name>
    <dbReference type="NCBI Taxonomy" id="3915"/>
    <lineage>
        <taxon>Eukaryota</taxon>
        <taxon>Viridiplantae</taxon>
        <taxon>Streptophyta</taxon>
        <taxon>Embryophyta</taxon>
        <taxon>Tracheophyta</taxon>
        <taxon>Spermatophyta</taxon>
        <taxon>Magnoliopsida</taxon>
        <taxon>eudicotyledons</taxon>
        <taxon>Gunneridae</taxon>
        <taxon>Pentapetalae</taxon>
        <taxon>rosids</taxon>
        <taxon>fabids</taxon>
        <taxon>Fabales</taxon>
        <taxon>Fabaceae</taxon>
        <taxon>Papilionoideae</taxon>
        <taxon>50 kb inversion clade</taxon>
        <taxon>NPAAA clade</taxon>
        <taxon>indigoferoid/millettioid clade</taxon>
        <taxon>Phaseoleae</taxon>
        <taxon>Vigna</taxon>
    </lineage>
</organism>
<sequence>MKSYVEKKVIRYKYPSLKVALLKHGGFMNILKIGVLFLQLFGFPTKTSILKPYRNLSRVHTKLKCELVLPFRFKFLFTAEIFLEKTNLLGSELSLLGGGRSTIFVSLASWLGFFALLRRS</sequence>
<evidence type="ECO:0000313" key="3">
    <source>
        <dbReference type="Proteomes" id="UP001374535"/>
    </source>
</evidence>
<proteinExistence type="predicted"/>
<gene>
    <name evidence="2" type="ORF">V8G54_003922</name>
</gene>
<evidence type="ECO:0000313" key="2">
    <source>
        <dbReference type="EMBL" id="WVZ25378.1"/>
    </source>
</evidence>
<dbReference type="Proteomes" id="UP001374535">
    <property type="component" value="Chromosome 1"/>
</dbReference>
<keyword evidence="1" id="KW-0812">Transmembrane</keyword>